<feature type="compositionally biased region" description="Basic residues" evidence="2">
    <location>
        <begin position="212"/>
        <end position="224"/>
    </location>
</feature>
<feature type="domain" description="Arrestin C-terminal-like" evidence="3">
    <location>
        <begin position="302"/>
        <end position="479"/>
    </location>
</feature>
<dbReference type="GO" id="GO:0005886">
    <property type="term" value="C:plasma membrane"/>
    <property type="evidence" value="ECO:0007669"/>
    <property type="project" value="TreeGrafter"/>
</dbReference>
<dbReference type="PANTHER" id="PTHR11188:SF161">
    <property type="entry name" value="PH-RESPONSE REGULATOR PROTEIN PALF_RIM8"/>
    <property type="match status" value="1"/>
</dbReference>
<dbReference type="InterPro" id="IPR014756">
    <property type="entry name" value="Ig_E-set"/>
</dbReference>
<feature type="region of interest" description="Disordered" evidence="2">
    <location>
        <begin position="589"/>
        <end position="861"/>
    </location>
</feature>
<proteinExistence type="inferred from homology"/>
<feature type="compositionally biased region" description="Low complexity" evidence="2">
    <location>
        <begin position="679"/>
        <end position="695"/>
    </location>
</feature>
<dbReference type="InterPro" id="IPR014752">
    <property type="entry name" value="Arrestin-like_C"/>
</dbReference>
<comment type="similarity">
    <text evidence="1">Belongs to the arrestin family. PalF/RIM8 subfamily.</text>
</comment>
<dbReference type="Proteomes" id="UP000799324">
    <property type="component" value="Unassembled WGS sequence"/>
</dbReference>
<dbReference type="Gene3D" id="2.60.40.640">
    <property type="match status" value="2"/>
</dbReference>
<evidence type="ECO:0000256" key="1">
    <source>
        <dbReference type="ARBA" id="ARBA00037950"/>
    </source>
</evidence>
<feature type="compositionally biased region" description="Polar residues" evidence="2">
    <location>
        <begin position="268"/>
        <end position="280"/>
    </location>
</feature>
<feature type="compositionally biased region" description="Polar residues" evidence="2">
    <location>
        <begin position="225"/>
        <end position="240"/>
    </location>
</feature>
<dbReference type="GO" id="GO:0031625">
    <property type="term" value="F:ubiquitin protein ligase binding"/>
    <property type="evidence" value="ECO:0007669"/>
    <property type="project" value="TreeGrafter"/>
</dbReference>
<reference evidence="4" key="1">
    <citation type="journal article" date="2020" name="Stud. Mycol.">
        <title>101 Dothideomycetes genomes: a test case for predicting lifestyles and emergence of pathogens.</title>
        <authorList>
            <person name="Haridas S."/>
            <person name="Albert R."/>
            <person name="Binder M."/>
            <person name="Bloem J."/>
            <person name="Labutti K."/>
            <person name="Salamov A."/>
            <person name="Andreopoulos B."/>
            <person name="Baker S."/>
            <person name="Barry K."/>
            <person name="Bills G."/>
            <person name="Bluhm B."/>
            <person name="Cannon C."/>
            <person name="Castanera R."/>
            <person name="Culley D."/>
            <person name="Daum C."/>
            <person name="Ezra D."/>
            <person name="Gonzalez J."/>
            <person name="Henrissat B."/>
            <person name="Kuo A."/>
            <person name="Liang C."/>
            <person name="Lipzen A."/>
            <person name="Lutzoni F."/>
            <person name="Magnuson J."/>
            <person name="Mondo S."/>
            <person name="Nolan M."/>
            <person name="Ohm R."/>
            <person name="Pangilinan J."/>
            <person name="Park H.-J."/>
            <person name="Ramirez L."/>
            <person name="Alfaro M."/>
            <person name="Sun H."/>
            <person name="Tritt A."/>
            <person name="Yoshinaga Y."/>
            <person name="Zwiers L.-H."/>
            <person name="Turgeon B."/>
            <person name="Goodwin S."/>
            <person name="Spatafora J."/>
            <person name="Crous P."/>
            <person name="Grigoriev I."/>
        </authorList>
    </citation>
    <scope>NUCLEOTIDE SEQUENCE</scope>
    <source>
        <strain evidence="4">CBS 122681</strain>
    </source>
</reference>
<feature type="compositionally biased region" description="Pro residues" evidence="2">
    <location>
        <begin position="743"/>
        <end position="753"/>
    </location>
</feature>
<dbReference type="PANTHER" id="PTHR11188">
    <property type="entry name" value="ARRESTIN DOMAIN CONTAINING PROTEIN"/>
    <property type="match status" value="1"/>
</dbReference>
<name>A0A6A6TGE3_9PLEO</name>
<feature type="region of interest" description="Disordered" evidence="2">
    <location>
        <begin position="524"/>
        <end position="568"/>
    </location>
</feature>
<organism evidence="4 5">
    <name type="scientific">Lophiostoma macrostomum CBS 122681</name>
    <dbReference type="NCBI Taxonomy" id="1314788"/>
    <lineage>
        <taxon>Eukaryota</taxon>
        <taxon>Fungi</taxon>
        <taxon>Dikarya</taxon>
        <taxon>Ascomycota</taxon>
        <taxon>Pezizomycotina</taxon>
        <taxon>Dothideomycetes</taxon>
        <taxon>Pleosporomycetidae</taxon>
        <taxon>Pleosporales</taxon>
        <taxon>Lophiostomataceae</taxon>
        <taxon>Lophiostoma</taxon>
    </lineage>
</organism>
<dbReference type="SUPFAM" id="SSF81296">
    <property type="entry name" value="E set domains"/>
    <property type="match status" value="1"/>
</dbReference>
<dbReference type="InterPro" id="IPR011021">
    <property type="entry name" value="Arrestin-like_N"/>
</dbReference>
<accession>A0A6A6TGE3</accession>
<dbReference type="GO" id="GO:0070086">
    <property type="term" value="P:ubiquitin-dependent endocytosis"/>
    <property type="evidence" value="ECO:0007669"/>
    <property type="project" value="TreeGrafter"/>
</dbReference>
<feature type="compositionally biased region" description="Low complexity" evidence="2">
    <location>
        <begin position="703"/>
        <end position="720"/>
    </location>
</feature>
<evidence type="ECO:0000256" key="2">
    <source>
        <dbReference type="SAM" id="MobiDB-lite"/>
    </source>
</evidence>
<evidence type="ECO:0000313" key="4">
    <source>
        <dbReference type="EMBL" id="KAF2658307.1"/>
    </source>
</evidence>
<sequence>MTSSSTRGTVTSSTSSPGRSLLSRLKSPLQSKTRNFADFYIQADDPHRQYAPGDLISGSVIIKVLKPLRITHLTISLHGYAQVFKNPNSPGDAYKNYSTTIGSGKGKKGGNYFGNGFASLFEDEVVLCGEGRLGEGVYHFNFELEFPSKGLPSSIDFERGTISYMLTSTLTRPTTISPATSFSTNVTLMNVLDIAPVQEPKPQVISLEPISRRGRPKTSSRKRTNLQTEGCQQASDNADPTRNGRVSELNSVAGDTDVPGSPAPSDVSFESQFSSGQASGTEYGVRSINTTVESNSSRTTVKGKTITATIQVMKGGFLRGDQIPIKVSVSHTKHVRSLKGIIVTLYRQARVDMHPALPITPTSKGDKTKSEEYYPKSRTGLGGLSLSSAGSSHLFRKDLSQSFAPLFVDPRTLTAEVKCAVRVPEEAFPTISNVPGAMISFTYYIEVVVDIQGKLTGLDRWFSNSGLMAVPSGFGSEPGKGTSEDAAGGMFSTWGGNFADTDSIRREKGIVSCLFEVVIGTKDSERNGKRKQTQAPPPEPQLGVHEIPPPASDAYPMGDDQNYDYDENGQYYDHYAYDEAYNADYYDRPAYQETDPNRPSYQPSAPTEGEEELSEKERLRRAEARLLPSQPPDTAGPSPSVAHRGILPSAPMLPDEEEANPPYLAHEPSSSNPRPFAPAPSTSLASLSRAPTAPSIRRHTTNESHTTTTGSSHTVTAATHQRQAPSAPHTLADNDAHGDKALPPLPPPSPAPQYFPSSSSAVQPTDDKQELQRRRLEMEASAPPEDHDEDIPRSVSSAPPIAALQSMSLAPSAPVLDEDDEGLVGPIGAGTGPSGSRGGGVHDSGSGLGRRVSEVLPAYQR</sequence>
<protein>
    <recommendedName>
        <fullName evidence="3">Arrestin C-terminal-like domain-containing protein</fullName>
    </recommendedName>
</protein>
<keyword evidence="5" id="KW-1185">Reference proteome</keyword>
<feature type="compositionally biased region" description="Gly residues" evidence="2">
    <location>
        <begin position="825"/>
        <end position="848"/>
    </location>
</feature>
<dbReference type="EMBL" id="MU004316">
    <property type="protein sequence ID" value="KAF2658307.1"/>
    <property type="molecule type" value="Genomic_DNA"/>
</dbReference>
<dbReference type="SMART" id="SM01017">
    <property type="entry name" value="Arrestin_C"/>
    <property type="match status" value="1"/>
</dbReference>
<feature type="region of interest" description="Disordered" evidence="2">
    <location>
        <begin position="205"/>
        <end position="281"/>
    </location>
</feature>
<dbReference type="AlphaFoldDB" id="A0A6A6TGE3"/>
<dbReference type="Pfam" id="PF00339">
    <property type="entry name" value="Arrestin_N"/>
    <property type="match status" value="1"/>
</dbReference>
<dbReference type="InterPro" id="IPR050357">
    <property type="entry name" value="Arrestin_domain-protein"/>
</dbReference>
<dbReference type="Pfam" id="PF02752">
    <property type="entry name" value="Arrestin_C"/>
    <property type="match status" value="1"/>
</dbReference>
<feature type="compositionally biased region" description="Basic and acidic residues" evidence="2">
    <location>
        <begin position="765"/>
        <end position="778"/>
    </location>
</feature>
<feature type="region of interest" description="Disordered" evidence="2">
    <location>
        <begin position="1"/>
        <end position="22"/>
    </location>
</feature>
<dbReference type="GO" id="GO:0005829">
    <property type="term" value="C:cytosol"/>
    <property type="evidence" value="ECO:0007669"/>
    <property type="project" value="TreeGrafter"/>
</dbReference>
<feature type="compositionally biased region" description="Basic and acidic residues" evidence="2">
    <location>
        <begin position="615"/>
        <end position="624"/>
    </location>
</feature>
<dbReference type="OrthoDB" id="7785529at2759"/>
<gene>
    <name evidence="4" type="ORF">K491DRAFT_702922</name>
</gene>
<dbReference type="GO" id="GO:0030674">
    <property type="term" value="F:protein-macromolecule adaptor activity"/>
    <property type="evidence" value="ECO:0007669"/>
    <property type="project" value="TreeGrafter"/>
</dbReference>
<evidence type="ECO:0000313" key="5">
    <source>
        <dbReference type="Proteomes" id="UP000799324"/>
    </source>
</evidence>
<evidence type="ECO:0000259" key="3">
    <source>
        <dbReference type="SMART" id="SM01017"/>
    </source>
</evidence>
<dbReference type="InterPro" id="IPR011022">
    <property type="entry name" value="Arrestin_C-like"/>
</dbReference>